<keyword evidence="2" id="KW-1185">Reference proteome</keyword>
<evidence type="ECO:0008006" key="3">
    <source>
        <dbReference type="Google" id="ProtNLM"/>
    </source>
</evidence>
<dbReference type="RefSeq" id="WP_019599119.1">
    <property type="nucleotide sequence ID" value="NZ_FNQC01000013.1"/>
</dbReference>
<dbReference type="InterPro" id="IPR011330">
    <property type="entry name" value="Glyco_hydro/deAcase_b/a-brl"/>
</dbReference>
<proteinExistence type="predicted"/>
<reference evidence="1 2" key="1">
    <citation type="submission" date="2016-10" db="EMBL/GenBank/DDBJ databases">
        <authorList>
            <person name="Varghese N."/>
            <person name="Submissions S."/>
        </authorList>
    </citation>
    <scope>NUCLEOTIDE SEQUENCE [LARGE SCALE GENOMIC DNA]</scope>
    <source>
        <strain evidence="1 2">DSM 17997</strain>
    </source>
</reference>
<gene>
    <name evidence="1" type="ORF">SAMN05444412_11341</name>
</gene>
<evidence type="ECO:0000313" key="1">
    <source>
        <dbReference type="EMBL" id="SDZ40565.1"/>
    </source>
</evidence>
<dbReference type="Proteomes" id="UP000199663">
    <property type="component" value="Unassembled WGS sequence"/>
</dbReference>
<sequence>MGLKNTLTNYFKNIPGWKSNRKLLAFAVDDYGNIRLSSVEAKDQLKAKGVSLKGRFNNFDSLDTREDYEMLFAVLQSVKDKDGKSAVFTTYALPANVDFSKTLSEDKFVHENLDLTYSRLEEVNPTIWKGTFKLLQEGISLRLIKPQFHGREHLNVMAFNRLLKDKNPDLMDNLALKSLAGIPNHEALPKVRFNEAFSFWNKSDIDNHKAIIKDGLDCFETVYGYKSATFTPPAMLLHPELYSYLESLGIKAIDRPRSHWVHLGEGNYLIEKNKLGVQKDQNHVTVVRNCMFEPNSRNIDWVDFTFEQIKAAFFWGKPAIVSSHRVNFCGLIDPSNRQKGLSALKALLIKVVKAYPDVEFVGMDELVDIINNGK</sequence>
<protein>
    <recommendedName>
        <fullName evidence="3">Polysaccharide (De)acetylase</fullName>
    </recommendedName>
</protein>
<evidence type="ECO:0000313" key="2">
    <source>
        <dbReference type="Proteomes" id="UP000199663"/>
    </source>
</evidence>
<dbReference type="EMBL" id="FNQC01000013">
    <property type="protein sequence ID" value="SDZ40565.1"/>
    <property type="molecule type" value="Genomic_DNA"/>
</dbReference>
<organism evidence="1 2">
    <name type="scientific">Rhodonellum ikkaensis</name>
    <dbReference type="NCBI Taxonomy" id="336829"/>
    <lineage>
        <taxon>Bacteria</taxon>
        <taxon>Pseudomonadati</taxon>
        <taxon>Bacteroidota</taxon>
        <taxon>Cytophagia</taxon>
        <taxon>Cytophagales</taxon>
        <taxon>Cytophagaceae</taxon>
        <taxon>Rhodonellum</taxon>
    </lineage>
</organism>
<accession>A0A1H3SSP8</accession>
<name>A0A1H3SSP8_9BACT</name>
<comment type="caution">
    <text evidence="1">The sequence shown here is derived from an EMBL/GenBank/DDBJ whole genome shotgun (WGS) entry which is preliminary data.</text>
</comment>
<dbReference type="Gene3D" id="3.20.20.370">
    <property type="entry name" value="Glycoside hydrolase/deacetylase"/>
    <property type="match status" value="1"/>
</dbReference>
<dbReference type="SUPFAM" id="SSF88713">
    <property type="entry name" value="Glycoside hydrolase/deacetylase"/>
    <property type="match status" value="1"/>
</dbReference>